<gene>
    <name evidence="10" type="ORF">DFR60_101615</name>
</gene>
<dbReference type="SUPFAM" id="SSF55874">
    <property type="entry name" value="ATPase domain of HSP90 chaperone/DNA topoisomerase II/histidine kinase"/>
    <property type="match status" value="1"/>
</dbReference>
<dbReference type="InterPro" id="IPR003661">
    <property type="entry name" value="HisK_dim/P_dom"/>
</dbReference>
<protein>
    <recommendedName>
        <fullName evidence="3">histidine kinase</fullName>
        <ecNumber evidence="3">2.7.13.3</ecNumber>
    </recommendedName>
</protein>
<accession>A0A2V3YDU3</accession>
<dbReference type="CDD" id="cd00082">
    <property type="entry name" value="HisKA"/>
    <property type="match status" value="1"/>
</dbReference>
<dbReference type="InterPro" id="IPR036097">
    <property type="entry name" value="HisK_dim/P_sf"/>
</dbReference>
<dbReference type="InterPro" id="IPR005467">
    <property type="entry name" value="His_kinase_dom"/>
</dbReference>
<dbReference type="InterPro" id="IPR004358">
    <property type="entry name" value="Sig_transdc_His_kin-like_C"/>
</dbReference>
<dbReference type="Pfam" id="PF02518">
    <property type="entry name" value="HATPase_c"/>
    <property type="match status" value="1"/>
</dbReference>
<comment type="subcellular location">
    <subcellularLocation>
        <location evidence="2">Membrane</location>
    </subcellularLocation>
</comment>
<feature type="domain" description="Histidine kinase" evidence="9">
    <location>
        <begin position="121"/>
        <end position="334"/>
    </location>
</feature>
<dbReference type="EC" id="2.7.13.3" evidence="3"/>
<proteinExistence type="predicted"/>
<dbReference type="InterPro" id="IPR003594">
    <property type="entry name" value="HATPase_dom"/>
</dbReference>
<evidence type="ECO:0000256" key="6">
    <source>
        <dbReference type="ARBA" id="ARBA00022777"/>
    </source>
</evidence>
<feature type="transmembrane region" description="Helical" evidence="8">
    <location>
        <begin position="34"/>
        <end position="51"/>
    </location>
</feature>
<sequence length="335" mass="37874">MGLLRNPEVKEVFRFQFFFTLAAAAGAALFHPVFAVYVLFVSMVCAVRYLAFTKKRYDTVSELNYQLDRILHGDYRMDLIPDKEGELALLTSEIYKVTLRLKEQADALEQEARYLSDSLADISHQIRTPLTSMRMIVPRLQREELTSEERRKYVGEVIGLLSRTEWLVASLLKMARLESGTAVVQSERIFAAEVVEKALSPVDILIDLKEITCKVSIKENTGFTGDLYWSAEAVGNVIKNCVEHMPEKGKLEIYGDENPVYTELVIADSGPGIALEDIPHLFERFYRGKDSGTDHVGIGLALSRMIVHRQNGTIQVENRREGGAKFTIRFYKGAV</sequence>
<dbReference type="AlphaFoldDB" id="A0A2V3YDU3"/>
<dbReference type="PANTHER" id="PTHR45453">
    <property type="entry name" value="PHOSPHATE REGULON SENSOR PROTEIN PHOR"/>
    <property type="match status" value="1"/>
</dbReference>
<evidence type="ECO:0000313" key="10">
    <source>
        <dbReference type="EMBL" id="PXX57306.1"/>
    </source>
</evidence>
<comment type="caution">
    <text evidence="10">The sequence shown here is derived from an EMBL/GenBank/DDBJ whole genome shotgun (WGS) entry which is preliminary data.</text>
</comment>
<dbReference type="SMART" id="SM00388">
    <property type="entry name" value="HisKA"/>
    <property type="match status" value="1"/>
</dbReference>
<keyword evidence="5" id="KW-0808">Transferase</keyword>
<dbReference type="Proteomes" id="UP000248057">
    <property type="component" value="Unassembled WGS sequence"/>
</dbReference>
<evidence type="ECO:0000256" key="1">
    <source>
        <dbReference type="ARBA" id="ARBA00000085"/>
    </source>
</evidence>
<dbReference type="Gene3D" id="3.30.565.10">
    <property type="entry name" value="Histidine kinase-like ATPase, C-terminal domain"/>
    <property type="match status" value="1"/>
</dbReference>
<keyword evidence="4" id="KW-0597">Phosphoprotein</keyword>
<dbReference type="Gene3D" id="1.10.287.130">
    <property type="match status" value="1"/>
</dbReference>
<evidence type="ECO:0000256" key="3">
    <source>
        <dbReference type="ARBA" id="ARBA00012438"/>
    </source>
</evidence>
<dbReference type="PRINTS" id="PR00344">
    <property type="entry name" value="BCTRLSENSOR"/>
</dbReference>
<dbReference type="GO" id="GO:0005886">
    <property type="term" value="C:plasma membrane"/>
    <property type="evidence" value="ECO:0007669"/>
    <property type="project" value="TreeGrafter"/>
</dbReference>
<dbReference type="RefSeq" id="WP_110321561.1">
    <property type="nucleotide sequence ID" value="NZ_QJKD01000001.1"/>
</dbReference>
<evidence type="ECO:0000256" key="7">
    <source>
        <dbReference type="ARBA" id="ARBA00023012"/>
    </source>
</evidence>
<evidence type="ECO:0000256" key="2">
    <source>
        <dbReference type="ARBA" id="ARBA00004370"/>
    </source>
</evidence>
<dbReference type="InterPro" id="IPR050351">
    <property type="entry name" value="BphY/WalK/GraS-like"/>
</dbReference>
<dbReference type="PANTHER" id="PTHR45453:SF1">
    <property type="entry name" value="PHOSPHATE REGULON SENSOR PROTEIN PHOR"/>
    <property type="match status" value="1"/>
</dbReference>
<dbReference type="CDD" id="cd00075">
    <property type="entry name" value="HATPase"/>
    <property type="match status" value="1"/>
</dbReference>
<reference evidence="10 11" key="1">
    <citation type="submission" date="2018-05" db="EMBL/GenBank/DDBJ databases">
        <title>Genomic Encyclopedia of Type Strains, Phase IV (KMG-IV): sequencing the most valuable type-strain genomes for metagenomic binning, comparative biology and taxonomic classification.</title>
        <authorList>
            <person name="Goeker M."/>
        </authorList>
    </citation>
    <scope>NUCLEOTIDE SEQUENCE [LARGE SCALE GENOMIC DNA]</scope>
    <source>
        <strain evidence="10 11">DSM 24995</strain>
    </source>
</reference>
<evidence type="ECO:0000259" key="9">
    <source>
        <dbReference type="PROSITE" id="PS50109"/>
    </source>
</evidence>
<keyword evidence="11" id="KW-1185">Reference proteome</keyword>
<organism evidence="10 11">
    <name type="scientific">Hungatella effluvii</name>
    <dbReference type="NCBI Taxonomy" id="1096246"/>
    <lineage>
        <taxon>Bacteria</taxon>
        <taxon>Bacillati</taxon>
        <taxon>Bacillota</taxon>
        <taxon>Clostridia</taxon>
        <taxon>Lachnospirales</taxon>
        <taxon>Lachnospiraceae</taxon>
        <taxon>Hungatella</taxon>
    </lineage>
</organism>
<dbReference type="SUPFAM" id="SSF47384">
    <property type="entry name" value="Homodimeric domain of signal transducing histidine kinase"/>
    <property type="match status" value="1"/>
</dbReference>
<dbReference type="PROSITE" id="PS50109">
    <property type="entry name" value="HIS_KIN"/>
    <property type="match status" value="1"/>
</dbReference>
<evidence type="ECO:0000256" key="5">
    <source>
        <dbReference type="ARBA" id="ARBA00022679"/>
    </source>
</evidence>
<evidence type="ECO:0000313" key="11">
    <source>
        <dbReference type="Proteomes" id="UP000248057"/>
    </source>
</evidence>
<keyword evidence="6 10" id="KW-0418">Kinase</keyword>
<name>A0A2V3YDU3_9FIRM</name>
<comment type="catalytic activity">
    <reaction evidence="1">
        <text>ATP + protein L-histidine = ADP + protein N-phospho-L-histidine.</text>
        <dbReference type="EC" id="2.7.13.3"/>
    </reaction>
</comment>
<dbReference type="GeneID" id="86059957"/>
<dbReference type="GO" id="GO:0016036">
    <property type="term" value="P:cellular response to phosphate starvation"/>
    <property type="evidence" value="ECO:0007669"/>
    <property type="project" value="TreeGrafter"/>
</dbReference>
<dbReference type="InterPro" id="IPR036890">
    <property type="entry name" value="HATPase_C_sf"/>
</dbReference>
<dbReference type="Pfam" id="PF00512">
    <property type="entry name" value="HisKA"/>
    <property type="match status" value="1"/>
</dbReference>
<evidence type="ECO:0000256" key="8">
    <source>
        <dbReference type="SAM" id="Phobius"/>
    </source>
</evidence>
<dbReference type="GO" id="GO:0004721">
    <property type="term" value="F:phosphoprotein phosphatase activity"/>
    <property type="evidence" value="ECO:0007669"/>
    <property type="project" value="TreeGrafter"/>
</dbReference>
<dbReference type="SMART" id="SM00387">
    <property type="entry name" value="HATPase_c"/>
    <property type="match status" value="1"/>
</dbReference>
<feature type="transmembrane region" description="Helical" evidence="8">
    <location>
        <begin position="12"/>
        <end position="28"/>
    </location>
</feature>
<keyword evidence="8" id="KW-0472">Membrane</keyword>
<evidence type="ECO:0000256" key="4">
    <source>
        <dbReference type="ARBA" id="ARBA00022553"/>
    </source>
</evidence>
<keyword evidence="8" id="KW-0812">Transmembrane</keyword>
<dbReference type="EMBL" id="QJKD01000001">
    <property type="protein sequence ID" value="PXX57306.1"/>
    <property type="molecule type" value="Genomic_DNA"/>
</dbReference>
<keyword evidence="7" id="KW-0902">Two-component regulatory system</keyword>
<dbReference type="GO" id="GO:0000155">
    <property type="term" value="F:phosphorelay sensor kinase activity"/>
    <property type="evidence" value="ECO:0007669"/>
    <property type="project" value="InterPro"/>
</dbReference>
<keyword evidence="8" id="KW-1133">Transmembrane helix</keyword>